<name>A0ABS8V474_DATST</name>
<feature type="non-terminal residue" evidence="1">
    <location>
        <position position="1"/>
    </location>
</feature>
<sequence>TLIYDTNFKEEEETTKVMAWISFPKFLPTFYEKEALFSLASAGHNKEKCRVLNLVYNQQGKDRPVEEKEPKEGNLFNSQDILADIVEDSKRQGMFTIEIGRFGSLSIMDLAY</sequence>
<evidence type="ECO:0000313" key="1">
    <source>
        <dbReference type="EMBL" id="MCD9641938.1"/>
    </source>
</evidence>
<evidence type="ECO:0000313" key="2">
    <source>
        <dbReference type="Proteomes" id="UP000823775"/>
    </source>
</evidence>
<gene>
    <name evidence="1" type="ORF">HAX54_028424</name>
</gene>
<reference evidence="1 2" key="1">
    <citation type="journal article" date="2021" name="BMC Genomics">
        <title>Datura genome reveals duplications of psychoactive alkaloid biosynthetic genes and high mutation rate following tissue culture.</title>
        <authorList>
            <person name="Rajewski A."/>
            <person name="Carter-House D."/>
            <person name="Stajich J."/>
            <person name="Litt A."/>
        </authorList>
    </citation>
    <scope>NUCLEOTIDE SEQUENCE [LARGE SCALE GENOMIC DNA]</scope>
    <source>
        <strain evidence="1">AR-01</strain>
    </source>
</reference>
<dbReference type="Proteomes" id="UP000823775">
    <property type="component" value="Unassembled WGS sequence"/>
</dbReference>
<proteinExistence type="predicted"/>
<comment type="caution">
    <text evidence="1">The sequence shown here is derived from an EMBL/GenBank/DDBJ whole genome shotgun (WGS) entry which is preliminary data.</text>
</comment>
<organism evidence="1 2">
    <name type="scientific">Datura stramonium</name>
    <name type="common">Jimsonweed</name>
    <name type="synonym">Common thornapple</name>
    <dbReference type="NCBI Taxonomy" id="4076"/>
    <lineage>
        <taxon>Eukaryota</taxon>
        <taxon>Viridiplantae</taxon>
        <taxon>Streptophyta</taxon>
        <taxon>Embryophyta</taxon>
        <taxon>Tracheophyta</taxon>
        <taxon>Spermatophyta</taxon>
        <taxon>Magnoliopsida</taxon>
        <taxon>eudicotyledons</taxon>
        <taxon>Gunneridae</taxon>
        <taxon>Pentapetalae</taxon>
        <taxon>asterids</taxon>
        <taxon>lamiids</taxon>
        <taxon>Solanales</taxon>
        <taxon>Solanaceae</taxon>
        <taxon>Solanoideae</taxon>
        <taxon>Datureae</taxon>
        <taxon>Datura</taxon>
    </lineage>
</organism>
<keyword evidence="2" id="KW-1185">Reference proteome</keyword>
<dbReference type="EMBL" id="JACEIK010003495">
    <property type="protein sequence ID" value="MCD9641938.1"/>
    <property type="molecule type" value="Genomic_DNA"/>
</dbReference>
<protein>
    <recommendedName>
        <fullName evidence="3">DUF4283 domain-containing protein</fullName>
    </recommendedName>
</protein>
<accession>A0ABS8V474</accession>
<evidence type="ECO:0008006" key="3">
    <source>
        <dbReference type="Google" id="ProtNLM"/>
    </source>
</evidence>